<feature type="domain" description="Protein kinase" evidence="16">
    <location>
        <begin position="939"/>
        <end position="1234"/>
    </location>
</feature>
<keyword evidence="10" id="KW-0460">Magnesium</keyword>
<feature type="region of interest" description="Disordered" evidence="15">
    <location>
        <begin position="964"/>
        <end position="989"/>
    </location>
</feature>
<dbReference type="GO" id="GO:0007010">
    <property type="term" value="P:cytoskeleton organization"/>
    <property type="evidence" value="ECO:0007669"/>
    <property type="project" value="UniProtKB-ARBA"/>
</dbReference>
<dbReference type="InterPro" id="IPR011009">
    <property type="entry name" value="Kinase-like_dom_sf"/>
</dbReference>
<comment type="catalytic activity">
    <reaction evidence="14">
        <text>L-seryl-[protein] + ATP = O-phospho-L-seryl-[protein] + ADP + H(+)</text>
        <dbReference type="Rhea" id="RHEA:17989"/>
        <dbReference type="Rhea" id="RHEA-COMP:9863"/>
        <dbReference type="Rhea" id="RHEA-COMP:11604"/>
        <dbReference type="ChEBI" id="CHEBI:15378"/>
        <dbReference type="ChEBI" id="CHEBI:29999"/>
        <dbReference type="ChEBI" id="CHEBI:30616"/>
        <dbReference type="ChEBI" id="CHEBI:83421"/>
        <dbReference type="ChEBI" id="CHEBI:456216"/>
        <dbReference type="EC" id="2.7.11.1"/>
    </reaction>
</comment>
<dbReference type="GO" id="GO:0005952">
    <property type="term" value="C:cAMP-dependent protein kinase complex"/>
    <property type="evidence" value="ECO:0007669"/>
    <property type="project" value="TreeGrafter"/>
</dbReference>
<dbReference type="SUPFAM" id="SSF55021">
    <property type="entry name" value="ACT-like"/>
    <property type="match status" value="2"/>
</dbReference>
<dbReference type="SMART" id="SM00220">
    <property type="entry name" value="S_TKc"/>
    <property type="match status" value="1"/>
</dbReference>
<feature type="compositionally biased region" description="Gly residues" evidence="15">
    <location>
        <begin position="180"/>
        <end position="197"/>
    </location>
</feature>
<dbReference type="GO" id="GO:0005524">
    <property type="term" value="F:ATP binding"/>
    <property type="evidence" value="ECO:0007669"/>
    <property type="project" value="UniProtKB-KW"/>
</dbReference>
<dbReference type="SUPFAM" id="SSF51206">
    <property type="entry name" value="cAMP-binding domain-like"/>
    <property type="match status" value="1"/>
</dbReference>
<feature type="compositionally biased region" description="Low complexity" evidence="15">
    <location>
        <begin position="972"/>
        <end position="987"/>
    </location>
</feature>
<evidence type="ECO:0000256" key="10">
    <source>
        <dbReference type="ARBA" id="ARBA00022842"/>
    </source>
</evidence>
<evidence type="ECO:0000313" key="19">
    <source>
        <dbReference type="EMBL" id="CAD8710293.1"/>
    </source>
</evidence>
<evidence type="ECO:0000256" key="13">
    <source>
        <dbReference type="ARBA" id="ARBA00047899"/>
    </source>
</evidence>
<dbReference type="PROSITE" id="PS50042">
    <property type="entry name" value="CNMP_BINDING_3"/>
    <property type="match status" value="1"/>
</dbReference>
<evidence type="ECO:0000256" key="14">
    <source>
        <dbReference type="ARBA" id="ARBA00048679"/>
    </source>
</evidence>
<evidence type="ECO:0000256" key="5">
    <source>
        <dbReference type="ARBA" id="ARBA00022553"/>
    </source>
</evidence>
<evidence type="ECO:0000256" key="7">
    <source>
        <dbReference type="ARBA" id="ARBA00022741"/>
    </source>
</evidence>
<dbReference type="Gene3D" id="3.30.200.20">
    <property type="entry name" value="Phosphorylase Kinase, domain 1"/>
    <property type="match status" value="1"/>
</dbReference>
<dbReference type="CDD" id="cd00038">
    <property type="entry name" value="CAP_ED"/>
    <property type="match status" value="1"/>
</dbReference>
<feature type="domain" description="Cyclic nucleotide-binding" evidence="17">
    <location>
        <begin position="385"/>
        <end position="461"/>
    </location>
</feature>
<feature type="compositionally biased region" description="Polar residues" evidence="15">
    <location>
        <begin position="690"/>
        <end position="702"/>
    </location>
</feature>
<comment type="cofactor">
    <cofactor evidence="1">
        <name>Mg(2+)</name>
        <dbReference type="ChEBI" id="CHEBI:18420"/>
    </cofactor>
</comment>
<evidence type="ECO:0000256" key="3">
    <source>
        <dbReference type="ARBA" id="ARBA00022527"/>
    </source>
</evidence>
<evidence type="ECO:0000259" key="16">
    <source>
        <dbReference type="PROSITE" id="PS50011"/>
    </source>
</evidence>
<feature type="region of interest" description="Disordered" evidence="15">
    <location>
        <begin position="686"/>
        <end position="750"/>
    </location>
</feature>
<dbReference type="InterPro" id="IPR000719">
    <property type="entry name" value="Prot_kinase_dom"/>
</dbReference>
<evidence type="ECO:0000256" key="15">
    <source>
        <dbReference type="SAM" id="MobiDB-lite"/>
    </source>
</evidence>
<evidence type="ECO:0000259" key="18">
    <source>
        <dbReference type="PROSITE" id="PS51671"/>
    </source>
</evidence>
<dbReference type="Gene3D" id="1.10.510.10">
    <property type="entry name" value="Transferase(Phosphotransferase) domain 1"/>
    <property type="match status" value="1"/>
</dbReference>
<evidence type="ECO:0000256" key="4">
    <source>
        <dbReference type="ARBA" id="ARBA00022535"/>
    </source>
</evidence>
<dbReference type="PROSITE" id="PS00108">
    <property type="entry name" value="PROTEIN_KINASE_ST"/>
    <property type="match status" value="1"/>
</dbReference>
<evidence type="ECO:0000256" key="8">
    <source>
        <dbReference type="ARBA" id="ARBA00022777"/>
    </source>
</evidence>
<evidence type="ECO:0000256" key="1">
    <source>
        <dbReference type="ARBA" id="ARBA00001946"/>
    </source>
</evidence>
<keyword evidence="8" id="KW-0418">Kinase</keyword>
<dbReference type="Gene3D" id="3.30.70.260">
    <property type="match status" value="1"/>
</dbReference>
<protein>
    <recommendedName>
        <fullName evidence="12">cGMP-dependent protein kinase</fullName>
        <ecNumber evidence="2">2.7.11.1</ecNumber>
    </recommendedName>
</protein>
<evidence type="ECO:0000256" key="11">
    <source>
        <dbReference type="ARBA" id="ARBA00022992"/>
    </source>
</evidence>
<reference evidence="19" key="1">
    <citation type="submission" date="2021-01" db="EMBL/GenBank/DDBJ databases">
        <authorList>
            <person name="Corre E."/>
            <person name="Pelletier E."/>
            <person name="Niang G."/>
            <person name="Scheremetjew M."/>
            <person name="Finn R."/>
            <person name="Kale V."/>
            <person name="Holt S."/>
            <person name="Cochrane G."/>
            <person name="Meng A."/>
            <person name="Brown T."/>
            <person name="Cohen L."/>
        </authorList>
    </citation>
    <scope>NUCLEOTIDE SEQUENCE</scope>
    <source>
        <strain evidence="19">SL-175</strain>
    </source>
</reference>
<dbReference type="PANTHER" id="PTHR24353">
    <property type="entry name" value="CYCLIC NUCLEOTIDE-DEPENDENT PROTEIN KINASE"/>
    <property type="match status" value="1"/>
</dbReference>
<feature type="region of interest" description="Disordered" evidence="15">
    <location>
        <begin position="159"/>
        <end position="223"/>
    </location>
</feature>
<evidence type="ECO:0000256" key="2">
    <source>
        <dbReference type="ARBA" id="ARBA00012513"/>
    </source>
</evidence>
<sequence>MEGRDSRGASGDVAKEFETRIGKCGLLPLSSAGVEVSNKLHPTCTVVKVKSADRVALLLDISNYILLKKYSILEADISTSVHDNMASDIFLVQQEDGKKIDKPRTFAEDVRDVILKSNAHVESESFNDGGVDGGSAVDTGAVPSPGSNLVHATAPEAVMKEGTDGGGDEVFKVNMVANGDDGGGSGDGSGSGNGGGDGDGDSGGDGDDKGVSRASTGSTAVIRGDGLRLTNNATDATEITMEVPDRPGLLADVMLCLQRNNVNVVQAYIYTTPDGIASNYLSVTDNVTKGKVPDAVLEKVRQALAARCHRKAVAAVSRRHLRTPGVGDAVSSMTGAVDAAQQQLTHLDLHLRPPVRVLSKEDRSAVEAALSVLPAYASLAFQSARDEILGELREVRWEAGQTAFEQGTFISNLYIIMEGALHRASFTTDSGNDQPAAVLSPGCLLGEVAMAHAYATPGKVTSMDTDVSIEGGGAAYVGATGRGMGTGTGTMAYAISIETFKRIVRTRIHRARQLCTNVLNIIETFRLVPAESKELLLNALWSSSVAFEPGAQIAGKGLVEQSEPALHIIIEGEVRQSSPDGSGPGTGVSRQAVPVNLRAADSFGEDWLLSPEARTRASACCPLPDRELSRSYYAVQHTVTLAVTRTLLASLWGDSFDTFLRSRHDAHEHGVGARIKVTDSGTILGGCGHMQTTGAPKRSGTSMDEWPRTPMAKSGSFDSQRELPETLHKQNSQNSRSHAPTRNCYGLNWQPSVSDQRGAKGTAANSRLSVGTTAALEAAAAAGTSSEPTLKKSSSKSFLSNFKSFSTKMKRILGTGGSASKSRESTPNSSLGDSISTAQGEDMGDAAIRPSPTKSTSHALGPGKGTMGMRHAHSVADISLMYGATTKPAVKSGGGFVSSYSPTAGAMGMSANEFEMAHTHGVVGGDGHAVPAPGPLDGYIFSKQLGVGLTGSVYKAWRRNSPSASDGGGSAGASAGSADAGSPPDGAAAGGAGDDAASCCAVAVKIMDKVKILNINETSHVVQESRIMRSVSKHPFIITMLDSFQTNTALFIVMEYASGRDLFFMIHEQGALSMFQTRAFLVQVVLALDHVHSKGFVYRDLKPENLLVREDGYLRLTDFGFAKALQPGERAYTVCGTPDYLAPETLRQQGCNRAADFWAIGILLFEMMTGYPPFHGQTHSDLYRRITAGRMRTFPRAMPEEAQDLVKRLLKQGEGERIGVGSEGIQKIRRHPFFKGFSWTAILEQRVEMVRPKVKPDVDQGPEDIKDPVQVPCLLEPSYLTPKEQDLFATF</sequence>
<comment type="catalytic activity">
    <reaction evidence="13">
        <text>L-threonyl-[protein] + ATP = O-phospho-L-threonyl-[protein] + ADP + H(+)</text>
        <dbReference type="Rhea" id="RHEA:46608"/>
        <dbReference type="Rhea" id="RHEA-COMP:11060"/>
        <dbReference type="Rhea" id="RHEA-COMP:11605"/>
        <dbReference type="ChEBI" id="CHEBI:15378"/>
        <dbReference type="ChEBI" id="CHEBI:30013"/>
        <dbReference type="ChEBI" id="CHEBI:30616"/>
        <dbReference type="ChEBI" id="CHEBI:61977"/>
        <dbReference type="ChEBI" id="CHEBI:456216"/>
        <dbReference type="EC" id="2.7.11.1"/>
    </reaction>
</comment>
<evidence type="ECO:0000259" key="17">
    <source>
        <dbReference type="PROSITE" id="PS50042"/>
    </source>
</evidence>
<dbReference type="PROSITE" id="PS51671">
    <property type="entry name" value="ACT"/>
    <property type="match status" value="2"/>
</dbReference>
<keyword evidence="6" id="KW-0808">Transferase</keyword>
<keyword evidence="4" id="KW-0140">cGMP</keyword>
<feature type="region of interest" description="Disordered" evidence="15">
    <location>
        <begin position="125"/>
        <end position="145"/>
    </location>
</feature>
<evidence type="ECO:0000256" key="6">
    <source>
        <dbReference type="ARBA" id="ARBA00022679"/>
    </source>
</evidence>
<proteinExistence type="predicted"/>
<dbReference type="EC" id="2.7.11.1" evidence="2"/>
<feature type="compositionally biased region" description="Basic and acidic residues" evidence="15">
    <location>
        <begin position="719"/>
        <end position="728"/>
    </location>
</feature>
<dbReference type="GO" id="GO:0004691">
    <property type="term" value="F:cAMP-dependent protein kinase activity"/>
    <property type="evidence" value="ECO:0007669"/>
    <property type="project" value="TreeGrafter"/>
</dbReference>
<evidence type="ECO:0000256" key="9">
    <source>
        <dbReference type="ARBA" id="ARBA00022840"/>
    </source>
</evidence>
<keyword evidence="3" id="KW-0723">Serine/threonine-protein kinase</keyword>
<gene>
    <name evidence="19" type="ORF">MANT1106_LOCUS12979</name>
</gene>
<dbReference type="GO" id="GO:0030553">
    <property type="term" value="F:cGMP binding"/>
    <property type="evidence" value="ECO:0007669"/>
    <property type="project" value="UniProtKB-KW"/>
</dbReference>
<feature type="region of interest" description="Disordered" evidence="15">
    <location>
        <begin position="813"/>
        <end position="869"/>
    </location>
</feature>
<feature type="compositionally biased region" description="Polar residues" evidence="15">
    <location>
        <begin position="825"/>
        <end position="839"/>
    </location>
</feature>
<dbReference type="PANTHER" id="PTHR24353:SF37">
    <property type="entry name" value="CAMP-DEPENDENT PROTEIN KINASE CATALYTIC SUBUNIT PRKX"/>
    <property type="match status" value="1"/>
</dbReference>
<keyword evidence="5" id="KW-0597">Phosphoprotein</keyword>
<keyword evidence="9" id="KW-0067">ATP-binding</keyword>
<keyword evidence="7" id="KW-0547">Nucleotide-binding</keyword>
<dbReference type="PROSITE" id="PS50011">
    <property type="entry name" value="PROTEIN_KINASE_DOM"/>
    <property type="match status" value="1"/>
</dbReference>
<name>A0A7S0SPE3_9CHLO</name>
<dbReference type="EMBL" id="HBFC01021742">
    <property type="protein sequence ID" value="CAD8710293.1"/>
    <property type="molecule type" value="Transcribed_RNA"/>
</dbReference>
<feature type="compositionally biased region" description="Polar residues" evidence="15">
    <location>
        <begin position="729"/>
        <end position="740"/>
    </location>
</feature>
<dbReference type="Pfam" id="PF01842">
    <property type="entry name" value="ACT"/>
    <property type="match status" value="1"/>
</dbReference>
<evidence type="ECO:0000256" key="12">
    <source>
        <dbReference type="ARBA" id="ARBA00024113"/>
    </source>
</evidence>
<feature type="domain" description="ACT" evidence="18">
    <location>
        <begin position="46"/>
        <end position="124"/>
    </location>
</feature>
<dbReference type="FunFam" id="1.10.510.10:FF:000024">
    <property type="entry name" value="Probable serine/threonine-protein kinase cot-1"/>
    <property type="match status" value="1"/>
</dbReference>
<dbReference type="CDD" id="cd04873">
    <property type="entry name" value="ACT_UUR-ACR-like"/>
    <property type="match status" value="2"/>
</dbReference>
<dbReference type="Pfam" id="PF00069">
    <property type="entry name" value="Pkinase"/>
    <property type="match status" value="1"/>
</dbReference>
<dbReference type="InterPro" id="IPR045865">
    <property type="entry name" value="ACT-like_dom_sf"/>
</dbReference>
<keyword evidence="11" id="KW-0142">cGMP-binding</keyword>
<feature type="domain" description="ACT" evidence="18">
    <location>
        <begin position="238"/>
        <end position="318"/>
    </location>
</feature>
<dbReference type="SUPFAM" id="SSF56112">
    <property type="entry name" value="Protein kinase-like (PK-like)"/>
    <property type="match status" value="1"/>
</dbReference>
<accession>A0A7S0SPE3</accession>
<organism evidence="19">
    <name type="scientific">Mantoniella antarctica</name>
    <dbReference type="NCBI Taxonomy" id="81844"/>
    <lineage>
        <taxon>Eukaryota</taxon>
        <taxon>Viridiplantae</taxon>
        <taxon>Chlorophyta</taxon>
        <taxon>Mamiellophyceae</taxon>
        <taxon>Mamiellales</taxon>
        <taxon>Mamiellaceae</taxon>
        <taxon>Mantoniella</taxon>
    </lineage>
</organism>
<dbReference type="InterPro" id="IPR018490">
    <property type="entry name" value="cNMP-bd_dom_sf"/>
</dbReference>
<dbReference type="InterPro" id="IPR008271">
    <property type="entry name" value="Ser/Thr_kinase_AS"/>
</dbReference>
<dbReference type="Gene3D" id="2.60.120.10">
    <property type="entry name" value="Jelly Rolls"/>
    <property type="match status" value="1"/>
</dbReference>
<dbReference type="InterPro" id="IPR014710">
    <property type="entry name" value="RmlC-like_jellyroll"/>
</dbReference>
<dbReference type="InterPro" id="IPR002912">
    <property type="entry name" value="ACT_dom"/>
</dbReference>
<dbReference type="InterPro" id="IPR000595">
    <property type="entry name" value="cNMP-bd_dom"/>
</dbReference>